<dbReference type="AlphaFoldDB" id="A0A401FWR6"/>
<name>A0A401FWR6_9BACT</name>
<dbReference type="SUPFAM" id="SSF46689">
    <property type="entry name" value="Homeodomain-like"/>
    <property type="match status" value="1"/>
</dbReference>
<evidence type="ECO:0000256" key="5">
    <source>
        <dbReference type="ARBA" id="ARBA00023163"/>
    </source>
</evidence>
<dbReference type="InterPro" id="IPR009057">
    <property type="entry name" value="Homeodomain-like_sf"/>
</dbReference>
<dbReference type="InterPro" id="IPR058031">
    <property type="entry name" value="AAA_lid_NorR"/>
</dbReference>
<keyword evidence="2" id="KW-0067">ATP-binding</keyword>
<keyword evidence="1" id="KW-0547">Nucleotide-binding</keyword>
<dbReference type="CDD" id="cd00130">
    <property type="entry name" value="PAS"/>
    <property type="match status" value="1"/>
</dbReference>
<dbReference type="Gene3D" id="3.40.50.300">
    <property type="entry name" value="P-loop containing nucleotide triphosphate hydrolases"/>
    <property type="match status" value="1"/>
</dbReference>
<dbReference type="PROSITE" id="PS50045">
    <property type="entry name" value="SIGMA54_INTERACT_4"/>
    <property type="match status" value="1"/>
</dbReference>
<dbReference type="FunFam" id="3.40.50.300:FF:000006">
    <property type="entry name" value="DNA-binding transcriptional regulator NtrC"/>
    <property type="match status" value="1"/>
</dbReference>
<dbReference type="PRINTS" id="PR01590">
    <property type="entry name" value="HTHFIS"/>
</dbReference>
<evidence type="ECO:0000259" key="8">
    <source>
        <dbReference type="PROSITE" id="PS50112"/>
    </source>
</evidence>
<evidence type="ECO:0000256" key="4">
    <source>
        <dbReference type="ARBA" id="ARBA00023125"/>
    </source>
</evidence>
<dbReference type="Gene3D" id="1.10.10.60">
    <property type="entry name" value="Homeodomain-like"/>
    <property type="match status" value="1"/>
</dbReference>
<protein>
    <submittedName>
        <fullName evidence="9">Sigma-54-dependent Fis family transcriptional re gulator</fullName>
    </submittedName>
</protein>
<dbReference type="Pfam" id="PF00158">
    <property type="entry name" value="Sigma54_activat"/>
    <property type="match status" value="1"/>
</dbReference>
<feature type="domain" description="Sigma-54 factor interaction" evidence="7">
    <location>
        <begin position="171"/>
        <end position="399"/>
    </location>
</feature>
<dbReference type="InterPro" id="IPR003593">
    <property type="entry name" value="AAA+_ATPase"/>
</dbReference>
<reference evidence="10" key="2">
    <citation type="submission" date="2019-01" db="EMBL/GenBank/DDBJ databases">
        <title>Genome sequence of Desulfonema ishimotonii strain Tokyo 01.</title>
        <authorList>
            <person name="Fukui M."/>
        </authorList>
    </citation>
    <scope>NUCLEOTIDE SEQUENCE [LARGE SCALE GENOMIC DNA]</scope>
    <source>
        <strain evidence="10">Tokyo 01</strain>
    </source>
</reference>
<proteinExistence type="predicted"/>
<dbReference type="PANTHER" id="PTHR32071:SF74">
    <property type="entry name" value="TRANSCRIPTIONAL ACTIVATOR ROCR"/>
    <property type="match status" value="1"/>
</dbReference>
<dbReference type="GO" id="GO:0006355">
    <property type="term" value="P:regulation of DNA-templated transcription"/>
    <property type="evidence" value="ECO:0007669"/>
    <property type="project" value="InterPro"/>
</dbReference>
<evidence type="ECO:0000256" key="3">
    <source>
        <dbReference type="ARBA" id="ARBA00023015"/>
    </source>
</evidence>
<dbReference type="SUPFAM" id="SSF52540">
    <property type="entry name" value="P-loop containing nucleoside triphosphate hydrolases"/>
    <property type="match status" value="1"/>
</dbReference>
<evidence type="ECO:0000313" key="9">
    <source>
        <dbReference type="EMBL" id="GBC61417.1"/>
    </source>
</evidence>
<dbReference type="InterPro" id="IPR025944">
    <property type="entry name" value="Sigma_54_int_dom_CS"/>
</dbReference>
<dbReference type="Gene3D" id="1.10.8.60">
    <property type="match status" value="1"/>
</dbReference>
<dbReference type="SUPFAM" id="SSF55785">
    <property type="entry name" value="PYP-like sensor domain (PAS domain)"/>
    <property type="match status" value="1"/>
</dbReference>
<feature type="region of interest" description="Disordered" evidence="6">
    <location>
        <begin position="416"/>
        <end position="450"/>
    </location>
</feature>
<dbReference type="InterPro" id="IPR002197">
    <property type="entry name" value="HTH_Fis"/>
</dbReference>
<evidence type="ECO:0000313" key="10">
    <source>
        <dbReference type="Proteomes" id="UP000288096"/>
    </source>
</evidence>
<dbReference type="OrthoDB" id="9803970at2"/>
<keyword evidence="4" id="KW-0238">DNA-binding</keyword>
<reference evidence="10" key="1">
    <citation type="submission" date="2017-11" db="EMBL/GenBank/DDBJ databases">
        <authorList>
            <person name="Watanabe M."/>
            <person name="Kojima H."/>
        </authorList>
    </citation>
    <scope>NUCLEOTIDE SEQUENCE [LARGE SCALE GENOMIC DNA]</scope>
    <source>
        <strain evidence="10">Tokyo 01</strain>
    </source>
</reference>
<dbReference type="InterPro" id="IPR027417">
    <property type="entry name" value="P-loop_NTPase"/>
</dbReference>
<dbReference type="SMART" id="SM00382">
    <property type="entry name" value="AAA"/>
    <property type="match status" value="1"/>
</dbReference>
<dbReference type="Pfam" id="PF25601">
    <property type="entry name" value="AAA_lid_14"/>
    <property type="match status" value="1"/>
</dbReference>
<accession>A0A401FWR6</accession>
<dbReference type="InterPro" id="IPR035965">
    <property type="entry name" value="PAS-like_dom_sf"/>
</dbReference>
<dbReference type="RefSeq" id="WP_124328715.1">
    <property type="nucleotide sequence ID" value="NZ_BEXT01000001.1"/>
</dbReference>
<evidence type="ECO:0000259" key="7">
    <source>
        <dbReference type="PROSITE" id="PS50045"/>
    </source>
</evidence>
<gene>
    <name evidence="9" type="ORF">DENIS_2377</name>
</gene>
<dbReference type="InterPro" id="IPR025943">
    <property type="entry name" value="Sigma_54_int_dom_ATP-bd_2"/>
</dbReference>
<dbReference type="Pfam" id="PF02954">
    <property type="entry name" value="HTH_8"/>
    <property type="match status" value="1"/>
</dbReference>
<keyword evidence="10" id="KW-1185">Reference proteome</keyword>
<evidence type="ECO:0000256" key="2">
    <source>
        <dbReference type="ARBA" id="ARBA00022840"/>
    </source>
</evidence>
<comment type="caution">
    <text evidence="9">The sequence shown here is derived from an EMBL/GenBank/DDBJ whole genome shotgun (WGS) entry which is preliminary data.</text>
</comment>
<dbReference type="Gene3D" id="3.30.450.20">
    <property type="entry name" value="PAS domain"/>
    <property type="match status" value="1"/>
</dbReference>
<dbReference type="CDD" id="cd00009">
    <property type="entry name" value="AAA"/>
    <property type="match status" value="1"/>
</dbReference>
<dbReference type="PROSITE" id="PS00688">
    <property type="entry name" value="SIGMA54_INTERACT_3"/>
    <property type="match status" value="1"/>
</dbReference>
<dbReference type="PROSITE" id="PS00676">
    <property type="entry name" value="SIGMA54_INTERACT_2"/>
    <property type="match status" value="1"/>
</dbReference>
<dbReference type="PROSITE" id="PS50112">
    <property type="entry name" value="PAS"/>
    <property type="match status" value="1"/>
</dbReference>
<dbReference type="Proteomes" id="UP000288096">
    <property type="component" value="Unassembled WGS sequence"/>
</dbReference>
<sequence length="521" mass="57657">MITPDIIRLFPDVDPATFSFLPVLDQLHEGVMITDNKGIILYMNDIQAKIDDLIPSDVIGRKVTDVYHVDEGVSPTMQCIKSGQRIDNLACFYRTRLGKVVNSLHNIFPLNASGQLIGTICFIRDYGIIEQTLESVSRPEKRKDIRRISSLPAAPEKKRLRNGTRFTFEDIIGEMPEFLQAIESARLASDSPSSVMLFGETGTGKELLAQSIHNNSSRHSQQYVAVNCAAIPENLLEGILFGTAKGAFTGAMDKAGLFEKASGGTLFLDEINSMSVGLQAKLLRVLQERKVRRVGSLDEIAIDLKLISSVNENPHRAIRQGTFRADLLYRLGVVFIRIPPLREHKEDLEKLICHFLSKYNDILKKNVNAISSEVMALFESYDWPGNVRELEHVIEGAMNLAGTRETIQVRHLAVHIGGLSPTGPDPSAPPATDGSSDGEDTSQTPQNRGRVNIVFPSAQASPKPDKSLSEIQKQNEIETIRAALTKARGNAARAARQLKISPQLLHYKLKRYGIDAKAFKL</sequence>
<dbReference type="GO" id="GO:0043565">
    <property type="term" value="F:sequence-specific DNA binding"/>
    <property type="evidence" value="ECO:0007669"/>
    <property type="project" value="InterPro"/>
</dbReference>
<keyword evidence="3" id="KW-0805">Transcription regulation</keyword>
<dbReference type="InterPro" id="IPR025662">
    <property type="entry name" value="Sigma_54_int_dom_ATP-bd_1"/>
</dbReference>
<dbReference type="GO" id="GO:0005524">
    <property type="term" value="F:ATP binding"/>
    <property type="evidence" value="ECO:0007669"/>
    <property type="project" value="UniProtKB-KW"/>
</dbReference>
<dbReference type="InterPro" id="IPR002078">
    <property type="entry name" value="Sigma_54_int"/>
</dbReference>
<dbReference type="PROSITE" id="PS00675">
    <property type="entry name" value="SIGMA54_INTERACT_1"/>
    <property type="match status" value="1"/>
</dbReference>
<keyword evidence="5" id="KW-0804">Transcription</keyword>
<feature type="domain" description="PAS" evidence="8">
    <location>
        <begin position="23"/>
        <end position="71"/>
    </location>
</feature>
<dbReference type="InterPro" id="IPR000014">
    <property type="entry name" value="PAS"/>
</dbReference>
<evidence type="ECO:0000256" key="1">
    <source>
        <dbReference type="ARBA" id="ARBA00022741"/>
    </source>
</evidence>
<dbReference type="PANTHER" id="PTHR32071">
    <property type="entry name" value="TRANSCRIPTIONAL REGULATORY PROTEIN"/>
    <property type="match status" value="1"/>
</dbReference>
<dbReference type="EMBL" id="BEXT01000001">
    <property type="protein sequence ID" value="GBC61417.1"/>
    <property type="molecule type" value="Genomic_DNA"/>
</dbReference>
<evidence type="ECO:0000256" key="6">
    <source>
        <dbReference type="SAM" id="MobiDB-lite"/>
    </source>
</evidence>
<organism evidence="9 10">
    <name type="scientific">Desulfonema ishimotonii</name>
    <dbReference type="NCBI Taxonomy" id="45657"/>
    <lineage>
        <taxon>Bacteria</taxon>
        <taxon>Pseudomonadati</taxon>
        <taxon>Thermodesulfobacteriota</taxon>
        <taxon>Desulfobacteria</taxon>
        <taxon>Desulfobacterales</taxon>
        <taxon>Desulfococcaceae</taxon>
        <taxon>Desulfonema</taxon>
    </lineage>
</organism>